<reference evidence="3 4" key="1">
    <citation type="journal article" date="2009" name="Stand. Genomic Sci.">
        <title>Complete genome sequence of Jonesia denitrificans type strain (Prevot 55134).</title>
        <authorList>
            <person name="Pukall R."/>
            <person name="Gehrich-Schroter G."/>
            <person name="Lapidus A."/>
            <person name="Nolan M."/>
            <person name="Glavina Del Rio T."/>
            <person name="Lucas S."/>
            <person name="Chen F."/>
            <person name="Tice H."/>
            <person name="Pitluck S."/>
            <person name="Cheng J.F."/>
            <person name="Copeland A."/>
            <person name="Saunders E."/>
            <person name="Brettin T."/>
            <person name="Detter J.C."/>
            <person name="Bruce D."/>
            <person name="Goodwin L."/>
            <person name="Pati A."/>
            <person name="Ivanova N."/>
            <person name="Mavromatis K."/>
            <person name="Ovchinnikova G."/>
            <person name="Chen A."/>
            <person name="Palaniappan K."/>
            <person name="Land M."/>
            <person name="Hauser L."/>
            <person name="Chang Y.J."/>
            <person name="Jeffries C.D."/>
            <person name="Chain P."/>
            <person name="Goker M."/>
            <person name="Bristow J."/>
            <person name="Eisen J.A."/>
            <person name="Markowitz V."/>
            <person name="Hugenholtz P."/>
            <person name="Kyrpides N.C."/>
            <person name="Klenk H.P."/>
            <person name="Han C."/>
        </authorList>
    </citation>
    <scope>NUCLEOTIDE SEQUENCE [LARGE SCALE GENOMIC DNA]</scope>
    <source>
        <strain evidence="4">ATCC 14870 / DSM 20603 / BCRC 15368 / CIP 55.134 / JCM 11481 / NBRC 15587 / NCTC 10816 / Prevot 55134</strain>
    </source>
</reference>
<keyword evidence="2" id="KW-0812">Transmembrane</keyword>
<dbReference type="AlphaFoldDB" id="C7QYP0"/>
<name>C7QYP0_JONDD</name>
<evidence type="ECO:0000256" key="1">
    <source>
        <dbReference type="SAM" id="MobiDB-lite"/>
    </source>
</evidence>
<dbReference type="KEGG" id="jde:Jden_0213"/>
<feature type="compositionally biased region" description="Basic and acidic residues" evidence="1">
    <location>
        <begin position="50"/>
        <end position="62"/>
    </location>
</feature>
<feature type="transmembrane region" description="Helical" evidence="2">
    <location>
        <begin position="6"/>
        <end position="27"/>
    </location>
</feature>
<organism evidence="3 4">
    <name type="scientific">Jonesia denitrificans (strain ATCC 14870 / DSM 20603 / BCRC 15368 / CIP 55.134 / JCM 11481 / NBRC 15587 / NCTC 10816 / Prevot 55134)</name>
    <name type="common">Listeria denitrificans</name>
    <dbReference type="NCBI Taxonomy" id="471856"/>
    <lineage>
        <taxon>Bacteria</taxon>
        <taxon>Bacillati</taxon>
        <taxon>Actinomycetota</taxon>
        <taxon>Actinomycetes</taxon>
        <taxon>Micrococcales</taxon>
        <taxon>Jonesiaceae</taxon>
        <taxon>Jonesia</taxon>
    </lineage>
</organism>
<evidence type="ECO:0000313" key="3">
    <source>
        <dbReference type="EMBL" id="ACV07887.1"/>
    </source>
</evidence>
<keyword evidence="2" id="KW-1133">Transmembrane helix</keyword>
<feature type="region of interest" description="Disordered" evidence="1">
    <location>
        <begin position="37"/>
        <end position="62"/>
    </location>
</feature>
<accession>C7QYP0</accession>
<sequence>MASVVVLFAVGGLIALGVLLAGIIVFVGTRKRDVVPPATTVTNQSSGEPTGDRGEPHHNVEP</sequence>
<evidence type="ECO:0000313" key="4">
    <source>
        <dbReference type="Proteomes" id="UP000000628"/>
    </source>
</evidence>
<dbReference type="HOGENOM" id="CLU_2898193_0_0_11"/>
<proteinExistence type="predicted"/>
<protein>
    <submittedName>
        <fullName evidence="3">Uncharacterized protein</fullName>
    </submittedName>
</protein>
<dbReference type="Proteomes" id="UP000000628">
    <property type="component" value="Chromosome"/>
</dbReference>
<dbReference type="RefSeq" id="WP_015770516.1">
    <property type="nucleotide sequence ID" value="NC_013174.1"/>
</dbReference>
<gene>
    <name evidence="3" type="ordered locus">Jden_0213</name>
</gene>
<feature type="compositionally biased region" description="Polar residues" evidence="1">
    <location>
        <begin position="39"/>
        <end position="48"/>
    </location>
</feature>
<keyword evidence="4" id="KW-1185">Reference proteome</keyword>
<evidence type="ECO:0000256" key="2">
    <source>
        <dbReference type="SAM" id="Phobius"/>
    </source>
</evidence>
<keyword evidence="2" id="KW-0472">Membrane</keyword>
<dbReference type="EMBL" id="CP001706">
    <property type="protein sequence ID" value="ACV07887.1"/>
    <property type="molecule type" value="Genomic_DNA"/>
</dbReference>